<keyword evidence="1" id="KW-0732">Signal</keyword>
<sequence length="839" mass="83195">MKRALTGIAAAAVVLGSVSPMAFAATTTSGLTKAGQLPIVVNGSVLSNPYEMTGKDSGNTTAFFPVYYFNQALAKIGYTATWDGTTHTWAITAPGVTAAPVAGGVGTGNTTITVNGTVVKKINTQAAKDPAASKSAAATTYLPAYYVDEILTAIGAQGTFSGQTGLKITGAAQGEAGLSAIAVTGQTSGTGSTASPATALNGGSLTLSTTLTDANGNPLANTQVTFAISAGGSYASGLSVTSNGDAVASSNSGVVGATAADYQVYTNASGVASINVTGPSGQTAAYSVTASAPYQTSTGATLSTSAVNVEFVAPGSVGISPYVSGGAYDASFGTAQPVTVTLPPANGVAQSNVTLTFNVDNGYFTNSAGADLGQEVTAQTNASGQATVYVNDSVLGQTSNVTVTGSTPTLTVNTGTSIEWNQAGTASSINNFAVSNTNPTAGQDVTLTGTVVDANGNAVPNAQLLLVGGYNSNNATNAYVSNGTTTDFPNVTIAQGVPANSNYGEVLTTNAAGVFTATVTDSSSEIDGYAFYPVVNGVVSQNQPLNYSATASAAANSQSTAADDEAGDFTTSVTFGDATTLANITAYGILPSSVSATDSTSVSGINAGEGDVATAYFAPVSASTVLSGQALSYNLSASNSGTINQVDGVNLLNAVSATTATVTYYASTTSGATTYNPYYLITVPGGFAGGYTSLQINGSVAGGTNATVTGAKVINAPLTSTPELLSVGVSNKNTGTTNLTVTSGSAQATAAFGFTNGAVNKLASVSPVSGSITSGQSSTFNFTVEDSQGNPIANTSVPVAIEGSNSPVWITVCFVKKISLVLSSLFPWCNHRFFPGVIN</sequence>
<evidence type="ECO:0000256" key="1">
    <source>
        <dbReference type="SAM" id="SignalP"/>
    </source>
</evidence>
<evidence type="ECO:0000313" key="4">
    <source>
        <dbReference type="Proteomes" id="UP001164761"/>
    </source>
</evidence>
<protein>
    <recommendedName>
        <fullName evidence="2">Big-1 domain-containing protein</fullName>
    </recommendedName>
</protein>
<evidence type="ECO:0000313" key="3">
    <source>
        <dbReference type="EMBL" id="WAH41805.1"/>
    </source>
</evidence>
<feature type="domain" description="Big-1" evidence="2">
    <location>
        <begin position="189"/>
        <end position="312"/>
    </location>
</feature>
<dbReference type="Gene3D" id="2.60.40.10">
    <property type="entry name" value="Immunoglobulins"/>
    <property type="match status" value="2"/>
</dbReference>
<reference evidence="3" key="1">
    <citation type="submission" date="2022-08" db="EMBL/GenBank/DDBJ databases">
        <title>Alicyclobacillus fastidiosus DSM 17978, complete genome.</title>
        <authorList>
            <person name="Wang Q."/>
            <person name="Cai R."/>
            <person name="Wang Z."/>
        </authorList>
    </citation>
    <scope>NUCLEOTIDE SEQUENCE</scope>
    <source>
        <strain evidence="3">DSM 17978</strain>
    </source>
</reference>
<feature type="signal peptide" evidence="1">
    <location>
        <begin position="1"/>
        <end position="24"/>
    </location>
</feature>
<dbReference type="InterPro" id="IPR013783">
    <property type="entry name" value="Ig-like_fold"/>
</dbReference>
<dbReference type="InterPro" id="IPR003344">
    <property type="entry name" value="Big_1_dom"/>
</dbReference>
<keyword evidence="4" id="KW-1185">Reference proteome</keyword>
<dbReference type="RefSeq" id="WP_268005710.1">
    <property type="nucleotide sequence ID" value="NZ_BSUT01000001.1"/>
</dbReference>
<dbReference type="Proteomes" id="UP001164761">
    <property type="component" value="Chromosome"/>
</dbReference>
<feature type="chain" id="PRO_5045111329" description="Big-1 domain-containing protein" evidence="1">
    <location>
        <begin position="25"/>
        <end position="839"/>
    </location>
</feature>
<gene>
    <name evidence="3" type="ORF">NZD89_26985</name>
</gene>
<dbReference type="EMBL" id="CP104067">
    <property type="protein sequence ID" value="WAH41805.1"/>
    <property type="molecule type" value="Genomic_DNA"/>
</dbReference>
<dbReference type="PROSITE" id="PS51127">
    <property type="entry name" value="BIG1"/>
    <property type="match status" value="1"/>
</dbReference>
<organism evidence="3 4">
    <name type="scientific">Alicyclobacillus fastidiosus</name>
    <dbReference type="NCBI Taxonomy" id="392011"/>
    <lineage>
        <taxon>Bacteria</taxon>
        <taxon>Bacillati</taxon>
        <taxon>Bacillota</taxon>
        <taxon>Bacilli</taxon>
        <taxon>Bacillales</taxon>
        <taxon>Alicyclobacillaceae</taxon>
        <taxon>Alicyclobacillus</taxon>
    </lineage>
</organism>
<proteinExistence type="predicted"/>
<name>A0ABY6ZFV7_9BACL</name>
<evidence type="ECO:0000259" key="2">
    <source>
        <dbReference type="PROSITE" id="PS51127"/>
    </source>
</evidence>
<accession>A0ABY6ZFV7</accession>